<dbReference type="EMBL" id="JABKKJ010000018">
    <property type="protein sequence ID" value="NPE25796.1"/>
    <property type="molecule type" value="Genomic_DNA"/>
</dbReference>
<gene>
    <name evidence="1" type="ORF">HPS54_09760</name>
</gene>
<comment type="caution">
    <text evidence="1">The sequence shown here is derived from an EMBL/GenBank/DDBJ whole genome shotgun (WGS) entry which is preliminary data.</text>
</comment>
<dbReference type="RefSeq" id="WP_172345264.1">
    <property type="nucleotide sequence ID" value="NZ_CASYYZ010000147.1"/>
</dbReference>
<name>A0ABX2B307_9BACT</name>
<evidence type="ECO:0000313" key="1">
    <source>
        <dbReference type="EMBL" id="NPE25796.1"/>
    </source>
</evidence>
<dbReference type="Proteomes" id="UP000820977">
    <property type="component" value="Unassembled WGS sequence"/>
</dbReference>
<protein>
    <submittedName>
        <fullName evidence="1">TIGR02757 family protein</fullName>
    </submittedName>
</protein>
<keyword evidence="2" id="KW-1185">Reference proteome</keyword>
<organism evidence="1 2">
    <name type="scientific">Xylanibacter caecicola</name>
    <dbReference type="NCBI Taxonomy" id="2736294"/>
    <lineage>
        <taxon>Bacteria</taxon>
        <taxon>Pseudomonadati</taxon>
        <taxon>Bacteroidota</taxon>
        <taxon>Bacteroidia</taxon>
        <taxon>Bacteroidales</taxon>
        <taxon>Prevotellaceae</taxon>
        <taxon>Xylanibacter</taxon>
    </lineage>
</organism>
<reference evidence="1 2" key="1">
    <citation type="submission" date="2020-05" db="EMBL/GenBank/DDBJ databases">
        <title>Distinct polysaccharide utilization as determinants for interspecies competition between intestinal Prevotella spp.</title>
        <authorList>
            <person name="Galvez E.J.C."/>
            <person name="Iljazovic A."/>
            <person name="Strowig T."/>
        </authorList>
    </citation>
    <scope>NUCLEOTIDE SEQUENCE [LARGE SCALE GENOMIC DNA]</scope>
    <source>
        <strain evidence="1 2">PCHR</strain>
    </source>
</reference>
<sequence length="246" mass="27387">MDNTDNILAVYAERYENEAFLRDDPSLFMHKVEGTANRETMAFIASCLSYGSRKQFFPKIQYILDVSGGDVHEWVLSGCFDADIPDNDKCYYRLYTNHTMNVFLHALRAMLEEYGTIGGYVRATAHDGFSAVAAITAFFAGKNVGAIIPKDTSSACKRVCMFLRWMVRSGSPVDLGLWSDFIDRRTLIIPMDTHVVQEANALGLLNGKCASMSAARRLTARLAQVFPDDPMKGDFALFGYGVNKGK</sequence>
<dbReference type="NCBIfam" id="TIGR02757">
    <property type="entry name" value="TIGR02757 family protein"/>
    <property type="match status" value="1"/>
</dbReference>
<dbReference type="InterPro" id="IPR014127">
    <property type="entry name" value="CHP02757"/>
</dbReference>
<proteinExistence type="predicted"/>
<accession>A0ABX2B307</accession>
<dbReference type="Pfam" id="PF09674">
    <property type="entry name" value="DUF2400"/>
    <property type="match status" value="1"/>
</dbReference>
<evidence type="ECO:0000313" key="2">
    <source>
        <dbReference type="Proteomes" id="UP000820977"/>
    </source>
</evidence>